<accession>A0A4R6BVL2</accession>
<dbReference type="RefSeq" id="WP_133443353.1">
    <property type="nucleotide sequence ID" value="NZ_SCWB01000004.1"/>
</dbReference>
<protein>
    <submittedName>
        <fullName evidence="2">Glutaredoxin family protein</fullName>
    </submittedName>
</protein>
<organism evidence="2 3">
    <name type="scientific">Macrococcus lamae</name>
    <dbReference type="NCBI Taxonomy" id="198484"/>
    <lineage>
        <taxon>Bacteria</taxon>
        <taxon>Bacillati</taxon>
        <taxon>Bacillota</taxon>
        <taxon>Bacilli</taxon>
        <taxon>Bacillales</taxon>
        <taxon>Staphylococcaceae</taxon>
        <taxon>Macrococcus</taxon>
    </lineage>
</organism>
<evidence type="ECO:0000313" key="2">
    <source>
        <dbReference type="EMBL" id="TDM12448.1"/>
    </source>
</evidence>
<dbReference type="InterPro" id="IPR036249">
    <property type="entry name" value="Thioredoxin-like_sf"/>
</dbReference>
<dbReference type="SUPFAM" id="SSF52833">
    <property type="entry name" value="Thioredoxin-like"/>
    <property type="match status" value="1"/>
</dbReference>
<dbReference type="OrthoDB" id="9795531at2"/>
<evidence type="ECO:0000313" key="3">
    <source>
        <dbReference type="Proteomes" id="UP000294802"/>
    </source>
</evidence>
<gene>
    <name evidence="2" type="ORF">ERX29_03275</name>
</gene>
<dbReference type="CDD" id="cd02976">
    <property type="entry name" value="NrdH"/>
    <property type="match status" value="1"/>
</dbReference>
<keyword evidence="3" id="KW-1185">Reference proteome</keyword>
<dbReference type="AlphaFoldDB" id="A0A4R6BVL2"/>
<reference evidence="2 3" key="1">
    <citation type="submission" date="2019-01" db="EMBL/GenBank/DDBJ databases">
        <title>Draft genome sequences of the type strains of six Macrococcus species.</title>
        <authorList>
            <person name="Mazhar S."/>
            <person name="Altermann E."/>
            <person name="Hill C."/>
            <person name="Mcauliffe O."/>
        </authorList>
    </citation>
    <scope>NUCLEOTIDE SEQUENCE [LARGE SCALE GENOMIC DNA]</scope>
    <source>
        <strain evidence="2 3">CCM4815</strain>
    </source>
</reference>
<feature type="domain" description="Glutaredoxin" evidence="1">
    <location>
        <begin position="3"/>
        <end position="60"/>
    </location>
</feature>
<dbReference type="PROSITE" id="PS51354">
    <property type="entry name" value="GLUTAREDOXIN_2"/>
    <property type="match status" value="1"/>
</dbReference>
<sequence>MTITLYTQNQCPLCEFIKNYFTEKGLVFTEKNISQNKYRHEMIAFDAFSTPLIIINNQVIHTVDIPIIEKIIQEQQHD</sequence>
<evidence type="ECO:0000259" key="1">
    <source>
        <dbReference type="Pfam" id="PF00462"/>
    </source>
</evidence>
<dbReference type="Proteomes" id="UP000294802">
    <property type="component" value="Unassembled WGS sequence"/>
</dbReference>
<proteinExistence type="predicted"/>
<dbReference type="Gene3D" id="3.40.30.10">
    <property type="entry name" value="Glutaredoxin"/>
    <property type="match status" value="1"/>
</dbReference>
<dbReference type="EMBL" id="SCWB01000004">
    <property type="protein sequence ID" value="TDM12448.1"/>
    <property type="molecule type" value="Genomic_DNA"/>
</dbReference>
<dbReference type="Pfam" id="PF00462">
    <property type="entry name" value="Glutaredoxin"/>
    <property type="match status" value="1"/>
</dbReference>
<name>A0A4R6BVL2_9STAP</name>
<dbReference type="InterPro" id="IPR002109">
    <property type="entry name" value="Glutaredoxin"/>
</dbReference>
<comment type="caution">
    <text evidence="2">The sequence shown here is derived from an EMBL/GenBank/DDBJ whole genome shotgun (WGS) entry which is preliminary data.</text>
</comment>